<evidence type="ECO:0000256" key="4">
    <source>
        <dbReference type="ARBA" id="ARBA00023004"/>
    </source>
</evidence>
<evidence type="ECO:0000256" key="7">
    <source>
        <dbReference type="SAM" id="MobiDB-lite"/>
    </source>
</evidence>
<sequence>MTSTEESTGPTEAEKVLIELRVNGVTRELITEPRRTLVDALRHDLRLTGTHVGCEHGVCGSCTVLVDGAPARSCLMFAVQAENHEITTVESLEESDGSLGDLQSCFSRNHGLQCGFCTPGFLMLAEGYLAENPAPTREEVREVVASNYCRCTGYQTIVDSIVECAELRRQGHDGGPGMCGHGSPTTEDTTTEEISR</sequence>
<dbReference type="GO" id="GO:0046872">
    <property type="term" value="F:metal ion binding"/>
    <property type="evidence" value="ECO:0007669"/>
    <property type="project" value="UniProtKB-KW"/>
</dbReference>
<name>K6X3H0_9ACTN</name>
<reference evidence="9 10" key="1">
    <citation type="submission" date="2012-08" db="EMBL/GenBank/DDBJ databases">
        <title>Whole genome shotgun sequence of Gordonia namibiensis NBRC 108229.</title>
        <authorList>
            <person name="Isaki-Nakamura S."/>
            <person name="Hosoyama A."/>
            <person name="Tsuchikane K."/>
            <person name="Katsumata H."/>
            <person name="Baba S."/>
            <person name="Yamazaki S."/>
            <person name="Fujita N."/>
        </authorList>
    </citation>
    <scope>NUCLEOTIDE SEQUENCE [LARGE SCALE GENOMIC DNA]</scope>
    <source>
        <strain evidence="9 10">NBRC 108229</strain>
    </source>
</reference>
<dbReference type="CDD" id="cd00207">
    <property type="entry name" value="fer2"/>
    <property type="match status" value="1"/>
</dbReference>
<dbReference type="Gene3D" id="3.10.20.30">
    <property type="match status" value="1"/>
</dbReference>
<dbReference type="SUPFAM" id="SSF47741">
    <property type="entry name" value="CO dehydrogenase ISP C-domain like"/>
    <property type="match status" value="1"/>
</dbReference>
<keyword evidence="3" id="KW-0560">Oxidoreductase</keyword>
<keyword evidence="10" id="KW-1185">Reference proteome</keyword>
<feature type="region of interest" description="Disordered" evidence="7">
    <location>
        <begin position="173"/>
        <end position="196"/>
    </location>
</feature>
<dbReference type="InterPro" id="IPR002888">
    <property type="entry name" value="2Fe-2S-bd"/>
</dbReference>
<gene>
    <name evidence="9" type="ORF">GONAM_16_01320</name>
</gene>
<dbReference type="InterPro" id="IPR001041">
    <property type="entry name" value="2Fe-2S_ferredoxin-type"/>
</dbReference>
<evidence type="ECO:0000256" key="3">
    <source>
        <dbReference type="ARBA" id="ARBA00023002"/>
    </source>
</evidence>
<keyword evidence="5" id="KW-0411">Iron-sulfur</keyword>
<evidence type="ECO:0000256" key="1">
    <source>
        <dbReference type="ARBA" id="ARBA00022714"/>
    </source>
</evidence>
<dbReference type="PANTHER" id="PTHR44379">
    <property type="entry name" value="OXIDOREDUCTASE WITH IRON-SULFUR SUBUNIT"/>
    <property type="match status" value="1"/>
</dbReference>
<keyword evidence="1" id="KW-0001">2Fe-2S</keyword>
<proteinExistence type="predicted"/>
<evidence type="ECO:0000256" key="2">
    <source>
        <dbReference type="ARBA" id="ARBA00022723"/>
    </source>
</evidence>
<dbReference type="Pfam" id="PF01799">
    <property type="entry name" value="Fer2_2"/>
    <property type="match status" value="1"/>
</dbReference>
<evidence type="ECO:0000313" key="10">
    <source>
        <dbReference type="Proteomes" id="UP000035058"/>
    </source>
</evidence>
<dbReference type="RefSeq" id="WP_006866833.1">
    <property type="nucleotide sequence ID" value="NZ_BAHE01000016.1"/>
</dbReference>
<feature type="domain" description="2Fe-2S ferredoxin-type" evidence="8">
    <location>
        <begin position="16"/>
        <end position="92"/>
    </location>
</feature>
<dbReference type="InterPro" id="IPR036010">
    <property type="entry name" value="2Fe-2S_ferredoxin-like_sf"/>
</dbReference>
<dbReference type="AlphaFoldDB" id="K6X3H0"/>
<dbReference type="Proteomes" id="UP000035058">
    <property type="component" value="Unassembled WGS sequence"/>
</dbReference>
<dbReference type="PROSITE" id="PS00197">
    <property type="entry name" value="2FE2S_FER_1"/>
    <property type="match status" value="1"/>
</dbReference>
<accession>K6X3H0</accession>
<dbReference type="InterPro" id="IPR012675">
    <property type="entry name" value="Beta-grasp_dom_sf"/>
</dbReference>
<dbReference type="GO" id="GO:0051537">
    <property type="term" value="F:2 iron, 2 sulfur cluster binding"/>
    <property type="evidence" value="ECO:0007669"/>
    <property type="project" value="UniProtKB-KW"/>
</dbReference>
<dbReference type="InterPro" id="IPR036884">
    <property type="entry name" value="2Fe-2S-bd_dom_sf"/>
</dbReference>
<evidence type="ECO:0000259" key="8">
    <source>
        <dbReference type="PROSITE" id="PS51085"/>
    </source>
</evidence>
<dbReference type="FunFam" id="3.10.20.30:FF:000020">
    <property type="entry name" value="Xanthine dehydrogenase iron-sulfur subunit"/>
    <property type="match status" value="1"/>
</dbReference>
<dbReference type="EMBL" id="BAHE01000016">
    <property type="protein sequence ID" value="GAC00632.1"/>
    <property type="molecule type" value="Genomic_DNA"/>
</dbReference>
<comment type="caution">
    <text evidence="9">The sequence shown here is derived from an EMBL/GenBank/DDBJ whole genome shotgun (WGS) entry which is preliminary data.</text>
</comment>
<dbReference type="SUPFAM" id="SSF54292">
    <property type="entry name" value="2Fe-2S ferredoxin-like"/>
    <property type="match status" value="1"/>
</dbReference>
<dbReference type="InterPro" id="IPR006058">
    <property type="entry name" value="2Fe2S_fd_BS"/>
</dbReference>
<protein>
    <submittedName>
        <fullName evidence="9">Putative oxidoreductase iron-sulfur subunit</fullName>
    </submittedName>
</protein>
<dbReference type="GO" id="GO:0016491">
    <property type="term" value="F:oxidoreductase activity"/>
    <property type="evidence" value="ECO:0007669"/>
    <property type="project" value="UniProtKB-KW"/>
</dbReference>
<evidence type="ECO:0000313" key="9">
    <source>
        <dbReference type="EMBL" id="GAC00632.1"/>
    </source>
</evidence>
<organism evidence="9 10">
    <name type="scientific">Gordonia namibiensis NBRC 108229</name>
    <dbReference type="NCBI Taxonomy" id="1208314"/>
    <lineage>
        <taxon>Bacteria</taxon>
        <taxon>Bacillati</taxon>
        <taxon>Actinomycetota</taxon>
        <taxon>Actinomycetes</taxon>
        <taxon>Mycobacteriales</taxon>
        <taxon>Gordoniaceae</taxon>
        <taxon>Gordonia</taxon>
    </lineage>
</organism>
<keyword evidence="4" id="KW-0408">Iron</keyword>
<dbReference type="Pfam" id="PF00111">
    <property type="entry name" value="Fer2"/>
    <property type="match status" value="1"/>
</dbReference>
<comment type="pathway">
    <text evidence="6">Alkaloid degradation; nicotine degradation.</text>
</comment>
<dbReference type="PANTHER" id="PTHR44379:SF8">
    <property type="entry name" value="XANTHINE DEHYDROGENASE IRON-SULFUR-BINDING SUBUNIT XDHC-RELATED"/>
    <property type="match status" value="1"/>
</dbReference>
<dbReference type="InterPro" id="IPR051452">
    <property type="entry name" value="Diverse_Oxidoreductases"/>
</dbReference>
<dbReference type="PROSITE" id="PS51085">
    <property type="entry name" value="2FE2S_FER_2"/>
    <property type="match status" value="1"/>
</dbReference>
<dbReference type="Gene3D" id="1.10.150.120">
    <property type="entry name" value="[2Fe-2S]-binding domain"/>
    <property type="match status" value="1"/>
</dbReference>
<evidence type="ECO:0000256" key="6">
    <source>
        <dbReference type="ARBA" id="ARBA00060707"/>
    </source>
</evidence>
<keyword evidence="2" id="KW-0479">Metal-binding</keyword>
<evidence type="ECO:0000256" key="5">
    <source>
        <dbReference type="ARBA" id="ARBA00023014"/>
    </source>
</evidence>